<reference evidence="2" key="1">
    <citation type="journal article" date="2017" name="Plant J.">
        <title>The pomegranate (Punica granatum L.) genome and the genomics of punicalagin biosynthesis.</title>
        <authorList>
            <person name="Qin G."/>
            <person name="Xu C."/>
            <person name="Ming R."/>
            <person name="Tang H."/>
            <person name="Guyot R."/>
            <person name="Kramer E.M."/>
            <person name="Hu Y."/>
            <person name="Yi X."/>
            <person name="Qi Y."/>
            <person name="Xu X."/>
            <person name="Gao Z."/>
            <person name="Pan H."/>
            <person name="Jian J."/>
            <person name="Tian Y."/>
            <person name="Yue Z."/>
            <person name="Xu Y."/>
        </authorList>
    </citation>
    <scope>NUCLEOTIDE SEQUENCE [LARGE SCALE GENOMIC DNA]</scope>
    <source>
        <strain evidence="2">cv. Dabenzi</strain>
    </source>
</reference>
<name>A0A218Y086_PUNGR</name>
<comment type="caution">
    <text evidence="1">The sequence shown here is derived from an EMBL/GenBank/DDBJ whole genome shotgun (WGS) entry which is preliminary data.</text>
</comment>
<evidence type="ECO:0000313" key="1">
    <source>
        <dbReference type="EMBL" id="OWM90693.1"/>
    </source>
</evidence>
<proteinExistence type="predicted"/>
<organism evidence="1 2">
    <name type="scientific">Punica granatum</name>
    <name type="common">Pomegranate</name>
    <dbReference type="NCBI Taxonomy" id="22663"/>
    <lineage>
        <taxon>Eukaryota</taxon>
        <taxon>Viridiplantae</taxon>
        <taxon>Streptophyta</taxon>
        <taxon>Embryophyta</taxon>
        <taxon>Tracheophyta</taxon>
        <taxon>Spermatophyta</taxon>
        <taxon>Magnoliopsida</taxon>
        <taxon>eudicotyledons</taxon>
        <taxon>Gunneridae</taxon>
        <taxon>Pentapetalae</taxon>
        <taxon>rosids</taxon>
        <taxon>malvids</taxon>
        <taxon>Myrtales</taxon>
        <taxon>Lythraceae</taxon>
        <taxon>Punica</taxon>
    </lineage>
</organism>
<dbReference type="Proteomes" id="UP000197138">
    <property type="component" value="Unassembled WGS sequence"/>
</dbReference>
<dbReference type="EMBL" id="MTKT01000544">
    <property type="protein sequence ID" value="OWM90693.1"/>
    <property type="molecule type" value="Genomic_DNA"/>
</dbReference>
<protein>
    <submittedName>
        <fullName evidence="1">Uncharacterized protein</fullName>
    </submittedName>
</protein>
<sequence>MRARQNRADYTILRKEDEVRFKHLILENLKARKRLQLSQPGAATNVVQSHVSQFCQVLEASFPAGQEHEQHCLHQMPMMGPPAHPWPSFGICGQTHQMQPTPPVTWTITPNTPNCTY</sequence>
<accession>A0A218Y086</accession>
<dbReference type="AlphaFoldDB" id="A0A218Y086"/>
<evidence type="ECO:0000313" key="2">
    <source>
        <dbReference type="Proteomes" id="UP000197138"/>
    </source>
</evidence>
<gene>
    <name evidence="1" type="ORF">CDL15_Pgr020998</name>
</gene>